<dbReference type="Proteomes" id="UP000199352">
    <property type="component" value="Unassembled WGS sequence"/>
</dbReference>
<gene>
    <name evidence="1" type="ORF">SAMN05216188_13614</name>
</gene>
<sequence length="46" mass="5166">MACELAHERGFVVCRAKASLMEREMPFAVVQQLFERRLRGQDGGAA</sequence>
<dbReference type="STRING" id="402600.SAMN05216188_13614"/>
<dbReference type="AlphaFoldDB" id="A0A1H9WKK2"/>
<keyword evidence="2" id="KW-1185">Reference proteome</keyword>
<accession>A0A1H9WKK2</accession>
<evidence type="ECO:0000313" key="2">
    <source>
        <dbReference type="Proteomes" id="UP000199352"/>
    </source>
</evidence>
<protein>
    <submittedName>
        <fullName evidence="1">Uncharacterized protein</fullName>
    </submittedName>
</protein>
<organism evidence="1 2">
    <name type="scientific">Lentzea xinjiangensis</name>
    <dbReference type="NCBI Taxonomy" id="402600"/>
    <lineage>
        <taxon>Bacteria</taxon>
        <taxon>Bacillati</taxon>
        <taxon>Actinomycetota</taxon>
        <taxon>Actinomycetes</taxon>
        <taxon>Pseudonocardiales</taxon>
        <taxon>Pseudonocardiaceae</taxon>
        <taxon>Lentzea</taxon>
    </lineage>
</organism>
<name>A0A1H9WKK2_9PSEU</name>
<reference evidence="2" key="1">
    <citation type="submission" date="2016-10" db="EMBL/GenBank/DDBJ databases">
        <authorList>
            <person name="Varghese N."/>
            <person name="Submissions S."/>
        </authorList>
    </citation>
    <scope>NUCLEOTIDE SEQUENCE [LARGE SCALE GENOMIC DNA]</scope>
    <source>
        <strain evidence="2">CGMCC 4.3525</strain>
    </source>
</reference>
<evidence type="ECO:0000313" key="1">
    <source>
        <dbReference type="EMBL" id="SES34462.1"/>
    </source>
</evidence>
<proteinExistence type="predicted"/>
<dbReference type="EMBL" id="FOFR01000036">
    <property type="protein sequence ID" value="SES34462.1"/>
    <property type="molecule type" value="Genomic_DNA"/>
</dbReference>